<dbReference type="Pfam" id="PF25183">
    <property type="entry name" value="OMP_b-brl_4"/>
    <property type="match status" value="1"/>
</dbReference>
<evidence type="ECO:0000259" key="9">
    <source>
        <dbReference type="Pfam" id="PF25183"/>
    </source>
</evidence>
<dbReference type="InterPro" id="IPR036942">
    <property type="entry name" value="Beta-barrel_TonB_sf"/>
</dbReference>
<dbReference type="Proteomes" id="UP000648801">
    <property type="component" value="Unassembled WGS sequence"/>
</dbReference>
<evidence type="ECO:0000256" key="8">
    <source>
        <dbReference type="SAM" id="SignalP"/>
    </source>
</evidence>
<reference evidence="10" key="1">
    <citation type="journal article" date="2014" name="Int. J. Syst. Evol. Microbiol.">
        <title>Complete genome sequence of Corynebacterium casei LMG S-19264T (=DSM 44701T), isolated from a smear-ripened cheese.</title>
        <authorList>
            <consortium name="US DOE Joint Genome Institute (JGI-PGF)"/>
            <person name="Walter F."/>
            <person name="Albersmeier A."/>
            <person name="Kalinowski J."/>
            <person name="Ruckert C."/>
        </authorList>
    </citation>
    <scope>NUCLEOTIDE SEQUENCE</scope>
    <source>
        <strain evidence="10">CGMCC 1.15447</strain>
    </source>
</reference>
<keyword evidence="2" id="KW-0813">Transport</keyword>
<feature type="signal peptide" evidence="8">
    <location>
        <begin position="1"/>
        <end position="39"/>
    </location>
</feature>
<dbReference type="InterPro" id="IPR008969">
    <property type="entry name" value="CarboxyPept-like_regulatory"/>
</dbReference>
<keyword evidence="5 8" id="KW-0732">Signal</keyword>
<keyword evidence="4" id="KW-0812">Transmembrane</keyword>
<dbReference type="PANTHER" id="PTHR30069">
    <property type="entry name" value="TONB-DEPENDENT OUTER MEMBRANE RECEPTOR"/>
    <property type="match status" value="1"/>
</dbReference>
<evidence type="ECO:0000313" key="10">
    <source>
        <dbReference type="EMBL" id="GGA73560.1"/>
    </source>
</evidence>
<dbReference type="SUPFAM" id="SSF49464">
    <property type="entry name" value="Carboxypeptidase regulatory domain-like"/>
    <property type="match status" value="1"/>
</dbReference>
<dbReference type="RefSeq" id="WP_188759686.1">
    <property type="nucleotide sequence ID" value="NZ_BMJB01000001.1"/>
</dbReference>
<dbReference type="EMBL" id="BMJB01000001">
    <property type="protein sequence ID" value="GGA73560.1"/>
    <property type="molecule type" value="Genomic_DNA"/>
</dbReference>
<comment type="subcellular location">
    <subcellularLocation>
        <location evidence="1">Cell outer membrane</location>
        <topology evidence="1">Multi-pass membrane protein</topology>
    </subcellularLocation>
</comment>
<evidence type="ECO:0000256" key="3">
    <source>
        <dbReference type="ARBA" id="ARBA00022452"/>
    </source>
</evidence>
<dbReference type="InterPro" id="IPR039426">
    <property type="entry name" value="TonB-dep_rcpt-like"/>
</dbReference>
<dbReference type="Pfam" id="PF13620">
    <property type="entry name" value="CarboxypepD_reg"/>
    <property type="match status" value="1"/>
</dbReference>
<keyword evidence="11" id="KW-1185">Reference proteome</keyword>
<evidence type="ECO:0000256" key="6">
    <source>
        <dbReference type="ARBA" id="ARBA00023136"/>
    </source>
</evidence>
<evidence type="ECO:0000256" key="2">
    <source>
        <dbReference type="ARBA" id="ARBA00022448"/>
    </source>
</evidence>
<evidence type="ECO:0000313" key="11">
    <source>
        <dbReference type="Proteomes" id="UP000648801"/>
    </source>
</evidence>
<keyword evidence="7" id="KW-0998">Cell outer membrane</keyword>
<comment type="caution">
    <text evidence="10">The sequence shown here is derived from an EMBL/GenBank/DDBJ whole genome shotgun (WGS) entry which is preliminary data.</text>
</comment>
<organism evidence="10 11">
    <name type="scientific">Edaphobacter acidisoli</name>
    <dbReference type="NCBI Taxonomy" id="2040573"/>
    <lineage>
        <taxon>Bacteria</taxon>
        <taxon>Pseudomonadati</taxon>
        <taxon>Acidobacteriota</taxon>
        <taxon>Terriglobia</taxon>
        <taxon>Terriglobales</taxon>
        <taxon>Acidobacteriaceae</taxon>
        <taxon>Edaphobacter</taxon>
    </lineage>
</organism>
<dbReference type="PANTHER" id="PTHR30069:SF29">
    <property type="entry name" value="HEMOGLOBIN AND HEMOGLOBIN-HAPTOGLOBIN-BINDING PROTEIN 1-RELATED"/>
    <property type="match status" value="1"/>
</dbReference>
<dbReference type="GO" id="GO:0015344">
    <property type="term" value="F:siderophore uptake transmembrane transporter activity"/>
    <property type="evidence" value="ECO:0007669"/>
    <property type="project" value="TreeGrafter"/>
</dbReference>
<sequence>MNFSEFATRAFAARRTVRRPTIWLVLLLAFAALATPVRAQLDTGGIAGVVTDPDGKVVQSAQITATENATGTTYSATSSSAGYYVFPSLHTGIYKVTVSAPGFRTVVYNGVRVSIGARTAQDAVLTVGSTTESVSVSAAALTLETQTSEIDDTISPEQVQYLPLQVSGTLRSLSTLEFLVPGAVGPGTSSGGSGFQMTKINGGQEEGTDYLIDGITTNRMENGSGSFDIVAPSVEAVSEFHIDLSGLPANLGNTTGGLANYNSKSGSNQYHGAVFNFYKNAALDGNNWFNNGYLAETPLSNTAVRKSLQRPPDTKNDYGVSLGGPVRIPRLYNGTDKSFFFFGWEQLHYSTGSSVTSLIPTPTELGSNGQYFDFSSTLGGVIPGASDACNSVLYYGEIFDPTTEKTVNGQACRMPFSVNGQLNTIPMTRESEVAKAVLQYLPTPNLSGGTNNYVYDTQDQHNETVYSLRLDQNLTASHKIWGLYSSRQNTDMGNGLNLPAPINSAGGGVTNQLGKLFRLGWDWTISPNLINSMTFGTNRSNNYNLSRAANMNTEWDSKLGIANGSGPVFPGFVFVGSPYPGFGQNIGSQDVDSLIALHDEVHWQHGAHSFTFGGEAQYHQYSFVSKIGGTCSGNAGCFSFWDNQTASDTTYWGQDGNSFAAFLIGQAGTANAISQLHAPRWIMHYGALFAQDDWKIRKNLTLNLGLRWDYTTPRHEADGDTAIMDMNAPNSAADNLPGALVFAGKGAGRNGNVDETWARTWYKDFAPRVGFAWQVIPKDVLRGSTGIYYGPLVYADFGQGTMQGFTVNQTLFTADPMSGPQVDAGLPVLPSTPDLDPTQSNTQGVDSIEPTFGRPSMVQTWTLENQYEITPDLLVSVGYLGMHSTRLHGLIDYPNDIPLKDLAMGTCLQWWAAAPCPNGFNSPPLQPYSNFFNEWGSQVWAEQALRPFPQYGYINEDSYLQNVGQSSYNALEAKLERRFHNGLNVLASYTFSKTLTDADAIQPYYSTLQNQGGTQNPYDHKAEKAVSNEDIPQNFVLSYVYELPVGRGKALLGNAPKPVNAVIGGWRVSGVHRYMSGQPISFWGANGIPGFDNGIRPNRVAGQGVRRSGSFNPFTFINDGNTGYDHSSGACSTGYWNCAFVADPNPSPGVNVPYQFGNMPRNSADIRSFGFYDEDLGISKTFPIRESIHAEFSGQMFNAFNRHAFNKPDSGVQDTNFGQVGSTLLGPRNIQFVLRVTY</sequence>
<evidence type="ECO:0000256" key="4">
    <source>
        <dbReference type="ARBA" id="ARBA00022692"/>
    </source>
</evidence>
<protein>
    <recommendedName>
        <fullName evidence="9">TonB-dependent transporter Oar-like beta-barrel domain-containing protein</fullName>
    </recommendedName>
</protein>
<reference evidence="10" key="2">
    <citation type="submission" date="2020-09" db="EMBL/GenBank/DDBJ databases">
        <authorList>
            <person name="Sun Q."/>
            <person name="Zhou Y."/>
        </authorList>
    </citation>
    <scope>NUCLEOTIDE SEQUENCE</scope>
    <source>
        <strain evidence="10">CGMCC 1.15447</strain>
    </source>
</reference>
<accession>A0A916RW22</accession>
<evidence type="ECO:0000256" key="5">
    <source>
        <dbReference type="ARBA" id="ARBA00022729"/>
    </source>
</evidence>
<feature type="domain" description="TonB-dependent transporter Oar-like beta-barrel" evidence="9">
    <location>
        <begin position="263"/>
        <end position="1231"/>
    </location>
</feature>
<feature type="chain" id="PRO_5037815745" description="TonB-dependent transporter Oar-like beta-barrel domain-containing protein" evidence="8">
    <location>
        <begin position="40"/>
        <end position="1238"/>
    </location>
</feature>
<dbReference type="SUPFAM" id="SSF56935">
    <property type="entry name" value="Porins"/>
    <property type="match status" value="1"/>
</dbReference>
<dbReference type="GO" id="GO:0044718">
    <property type="term" value="P:siderophore transmembrane transport"/>
    <property type="evidence" value="ECO:0007669"/>
    <property type="project" value="TreeGrafter"/>
</dbReference>
<evidence type="ECO:0000256" key="7">
    <source>
        <dbReference type="ARBA" id="ARBA00023237"/>
    </source>
</evidence>
<dbReference type="GO" id="GO:0009279">
    <property type="term" value="C:cell outer membrane"/>
    <property type="evidence" value="ECO:0007669"/>
    <property type="project" value="UniProtKB-SubCell"/>
</dbReference>
<dbReference type="AlphaFoldDB" id="A0A916RW22"/>
<gene>
    <name evidence="10" type="ORF">GCM10011507_26430</name>
</gene>
<dbReference type="Gene3D" id="2.40.170.20">
    <property type="entry name" value="TonB-dependent receptor, beta-barrel domain"/>
    <property type="match status" value="1"/>
</dbReference>
<proteinExistence type="predicted"/>
<evidence type="ECO:0000256" key="1">
    <source>
        <dbReference type="ARBA" id="ARBA00004571"/>
    </source>
</evidence>
<keyword evidence="6" id="KW-0472">Membrane</keyword>
<dbReference type="InterPro" id="IPR057601">
    <property type="entry name" value="Oar-like_b-barrel"/>
</dbReference>
<name>A0A916RW22_9BACT</name>
<keyword evidence="3" id="KW-1134">Transmembrane beta strand</keyword>
<dbReference type="Gene3D" id="2.60.40.1120">
    <property type="entry name" value="Carboxypeptidase-like, regulatory domain"/>
    <property type="match status" value="1"/>
</dbReference>